<dbReference type="EMBL" id="ANMO01000247">
    <property type="protein sequence ID" value="EMB13739.1"/>
    <property type="molecule type" value="Genomic_DNA"/>
</dbReference>
<dbReference type="Proteomes" id="UP000011529">
    <property type="component" value="Unassembled WGS sequence"/>
</dbReference>
<sequence length="46" mass="4780">MEVPFGMNCGDVQMKSLAGSSRDLTGEFQTVTLGCRREGVAAASAT</sequence>
<comment type="caution">
    <text evidence="1">The sequence shown here is derived from an EMBL/GenBank/DDBJ whole genome shotgun (WGS) entry which is preliminary data.</text>
</comment>
<gene>
    <name evidence="1" type="ORF">RE6C_05527</name>
</gene>
<proteinExistence type="predicted"/>
<dbReference type="PATRIC" id="fig|1263867.3.peg.5923"/>
<name>M2AUQ4_9BACT</name>
<organism evidence="1 2">
    <name type="scientific">Rhodopirellula europaea 6C</name>
    <dbReference type="NCBI Taxonomy" id="1263867"/>
    <lineage>
        <taxon>Bacteria</taxon>
        <taxon>Pseudomonadati</taxon>
        <taxon>Planctomycetota</taxon>
        <taxon>Planctomycetia</taxon>
        <taxon>Pirellulales</taxon>
        <taxon>Pirellulaceae</taxon>
        <taxon>Rhodopirellula</taxon>
    </lineage>
</organism>
<evidence type="ECO:0000313" key="2">
    <source>
        <dbReference type="Proteomes" id="UP000011529"/>
    </source>
</evidence>
<reference evidence="1" key="1">
    <citation type="submission" date="2012-11" db="EMBL/GenBank/DDBJ databases">
        <title>Permanent draft genomes of Rhodopirellula europaea strain SH398 and 6C.</title>
        <authorList>
            <person name="Richter M."/>
            <person name="Richter-Heitmann T."/>
            <person name="Frank C."/>
            <person name="Harder J."/>
            <person name="Glockner F.O."/>
        </authorList>
    </citation>
    <scope>NUCLEOTIDE SEQUENCE</scope>
    <source>
        <strain evidence="1">6C</strain>
    </source>
</reference>
<dbReference type="AlphaFoldDB" id="M2AUQ4"/>
<accession>M2AUQ4</accession>
<protein>
    <submittedName>
        <fullName evidence="1">Uncharacterized protein</fullName>
    </submittedName>
</protein>
<keyword evidence="2" id="KW-1185">Reference proteome</keyword>
<reference evidence="1" key="2">
    <citation type="journal article" date="2013" name="Mar. Genomics">
        <title>Expression of sulfatases in Rhodopirellula baltica and the diversity of sulfatases in the genus Rhodopirellula.</title>
        <authorList>
            <person name="Wegner C.E."/>
            <person name="Richter-Heitmann T."/>
            <person name="Klindworth A."/>
            <person name="Klockow C."/>
            <person name="Richter M."/>
            <person name="Achstetter T."/>
            <person name="Glockner F.O."/>
            <person name="Harder J."/>
        </authorList>
    </citation>
    <scope>NUCLEOTIDE SEQUENCE [LARGE SCALE GENOMIC DNA]</scope>
    <source>
        <strain evidence="1">6C</strain>
    </source>
</reference>
<evidence type="ECO:0000313" key="1">
    <source>
        <dbReference type="EMBL" id="EMB13739.1"/>
    </source>
</evidence>